<sequence length="67" mass="7658">MLIVTAHGLTFKNIIKNPTPLDLFCSGLCLKLDVELFASYSNYIRDGALWTLFSSFHFIKLNNSQIY</sequence>
<evidence type="ECO:0000313" key="1">
    <source>
        <dbReference type="EMBL" id="TQE07666.1"/>
    </source>
</evidence>
<accession>A0A540N9D9</accession>
<proteinExistence type="predicted"/>
<dbReference type="AlphaFoldDB" id="A0A540N9D9"/>
<comment type="caution">
    <text evidence="1">The sequence shown here is derived from an EMBL/GenBank/DDBJ whole genome shotgun (WGS) entry which is preliminary data.</text>
</comment>
<evidence type="ECO:0000313" key="2">
    <source>
        <dbReference type="Proteomes" id="UP000315295"/>
    </source>
</evidence>
<protein>
    <submittedName>
        <fullName evidence="1">Uncharacterized protein</fullName>
    </submittedName>
</protein>
<gene>
    <name evidence="1" type="ORF">C1H46_006737</name>
</gene>
<organism evidence="1 2">
    <name type="scientific">Malus baccata</name>
    <name type="common">Siberian crab apple</name>
    <name type="synonym">Pyrus baccata</name>
    <dbReference type="NCBI Taxonomy" id="106549"/>
    <lineage>
        <taxon>Eukaryota</taxon>
        <taxon>Viridiplantae</taxon>
        <taxon>Streptophyta</taxon>
        <taxon>Embryophyta</taxon>
        <taxon>Tracheophyta</taxon>
        <taxon>Spermatophyta</taxon>
        <taxon>Magnoliopsida</taxon>
        <taxon>eudicotyledons</taxon>
        <taxon>Gunneridae</taxon>
        <taxon>Pentapetalae</taxon>
        <taxon>rosids</taxon>
        <taxon>fabids</taxon>
        <taxon>Rosales</taxon>
        <taxon>Rosaceae</taxon>
        <taxon>Amygdaloideae</taxon>
        <taxon>Maleae</taxon>
        <taxon>Malus</taxon>
    </lineage>
</organism>
<dbReference type="EMBL" id="VIEB01000082">
    <property type="protein sequence ID" value="TQE07666.1"/>
    <property type="molecule type" value="Genomic_DNA"/>
</dbReference>
<reference evidence="1 2" key="1">
    <citation type="journal article" date="2019" name="G3 (Bethesda)">
        <title>Sequencing of a Wild Apple (Malus baccata) Genome Unravels the Differences Between Cultivated and Wild Apple Species Regarding Disease Resistance and Cold Tolerance.</title>
        <authorList>
            <person name="Chen X."/>
        </authorList>
    </citation>
    <scope>NUCLEOTIDE SEQUENCE [LARGE SCALE GENOMIC DNA]</scope>
    <source>
        <strain evidence="2">cv. Shandingzi</strain>
        <tissue evidence="1">Leaves</tissue>
    </source>
</reference>
<dbReference type="Proteomes" id="UP000315295">
    <property type="component" value="Unassembled WGS sequence"/>
</dbReference>
<name>A0A540N9D9_MALBA</name>
<keyword evidence="2" id="KW-1185">Reference proteome</keyword>